<dbReference type="EC" id="1.3.1.12" evidence="3"/>
<gene>
    <name evidence="11" type="primary">tyrC</name>
    <name evidence="11" type="ORF">MAGMO_3278</name>
</gene>
<evidence type="ECO:0000256" key="5">
    <source>
        <dbReference type="ARBA" id="ARBA00022605"/>
    </source>
</evidence>
<evidence type="ECO:0000256" key="1">
    <source>
        <dbReference type="ARBA" id="ARBA00005067"/>
    </source>
</evidence>
<evidence type="ECO:0000256" key="4">
    <source>
        <dbReference type="ARBA" id="ARBA00022498"/>
    </source>
</evidence>
<name>A0A1S7LNS3_MAGMO</name>
<dbReference type="SUPFAM" id="SSF51735">
    <property type="entry name" value="NAD(P)-binding Rossmann-fold domains"/>
    <property type="match status" value="1"/>
</dbReference>
<dbReference type="EMBL" id="LO017727">
    <property type="protein sequence ID" value="CRH07416.1"/>
    <property type="molecule type" value="Genomic_DNA"/>
</dbReference>
<sequence>MSFLIKQLTIVGVGLMGASLALALKRKDLVGEVVGVDRRRNSLDYALENGVIDRATTSIAEGAKGASVVLIATPVAAIVPTVKDCLPGLEPGCVVTDVGSVKGNIVAQCEAMMPEGCSFVGGHPIAGREHSGVEAALASLFDGSRTILTPSDTTDKQAVELISEMWEAVGAGVEKMEPAWHDQVLAATSHLPHLMAYNVVNTLSDLEDHLRSEVFRYAASGFRDFTRIASSDPTMWRDICLENRDAILTILNRFRDDLDKLTTRVESGDADGLYGIFARSKDTRQRILQENKVLRGD</sequence>
<dbReference type="GO" id="GO:0008977">
    <property type="term" value="F:prephenate dehydrogenase (NAD+) activity"/>
    <property type="evidence" value="ECO:0007669"/>
    <property type="project" value="UniProtKB-EC"/>
</dbReference>
<keyword evidence="8" id="KW-0057">Aromatic amino acid biosynthesis</keyword>
<evidence type="ECO:0000313" key="11">
    <source>
        <dbReference type="EMBL" id="CRH07416.1"/>
    </source>
</evidence>
<dbReference type="InterPro" id="IPR050812">
    <property type="entry name" value="Preph/Arog_dehydrog"/>
</dbReference>
<dbReference type="GO" id="GO:0070403">
    <property type="term" value="F:NAD+ binding"/>
    <property type="evidence" value="ECO:0007669"/>
    <property type="project" value="InterPro"/>
</dbReference>
<dbReference type="PANTHER" id="PTHR21363">
    <property type="entry name" value="PREPHENATE DEHYDROGENASE"/>
    <property type="match status" value="1"/>
</dbReference>
<dbReference type="Gene3D" id="1.10.3660.10">
    <property type="entry name" value="6-phosphogluconate dehydrogenase C-terminal like domain"/>
    <property type="match status" value="1"/>
</dbReference>
<dbReference type="InterPro" id="IPR046825">
    <property type="entry name" value="PDH_C"/>
</dbReference>
<keyword evidence="6 11" id="KW-0560">Oxidoreductase</keyword>
<comment type="similarity">
    <text evidence="2">Belongs to the prephenate/arogenate dehydrogenase family.</text>
</comment>
<dbReference type="GO" id="GO:0006571">
    <property type="term" value="P:tyrosine biosynthetic process"/>
    <property type="evidence" value="ECO:0007669"/>
    <property type="project" value="UniProtKB-KW"/>
</dbReference>
<comment type="catalytic activity">
    <reaction evidence="9">
        <text>prephenate + NAD(+) = 3-(4-hydroxyphenyl)pyruvate + CO2 + NADH</text>
        <dbReference type="Rhea" id="RHEA:13869"/>
        <dbReference type="ChEBI" id="CHEBI:16526"/>
        <dbReference type="ChEBI" id="CHEBI:29934"/>
        <dbReference type="ChEBI" id="CHEBI:36242"/>
        <dbReference type="ChEBI" id="CHEBI:57540"/>
        <dbReference type="ChEBI" id="CHEBI:57945"/>
        <dbReference type="EC" id="1.3.1.12"/>
    </reaction>
</comment>
<evidence type="ECO:0000256" key="2">
    <source>
        <dbReference type="ARBA" id="ARBA00007964"/>
    </source>
</evidence>
<evidence type="ECO:0000256" key="6">
    <source>
        <dbReference type="ARBA" id="ARBA00023002"/>
    </source>
</evidence>
<reference evidence="11" key="1">
    <citation type="submission" date="2015-04" db="EMBL/GenBank/DDBJ databases">
        <authorList>
            <person name="Syromyatnikov M.Y."/>
            <person name="Popov V.N."/>
        </authorList>
    </citation>
    <scope>NUCLEOTIDE SEQUENCE</scope>
    <source>
        <strain evidence="11">MO-1</strain>
    </source>
</reference>
<proteinExistence type="inferred from homology"/>
<dbReference type="InterPro" id="IPR036291">
    <property type="entry name" value="NAD(P)-bd_dom_sf"/>
</dbReference>
<dbReference type="Pfam" id="PF02153">
    <property type="entry name" value="PDH_N"/>
    <property type="match status" value="1"/>
</dbReference>
<protein>
    <recommendedName>
        <fullName evidence="3">prephenate dehydrogenase</fullName>
        <ecNumber evidence="3">1.3.1.12</ecNumber>
    </recommendedName>
</protein>
<dbReference type="Gene3D" id="3.40.50.720">
    <property type="entry name" value="NAD(P)-binding Rossmann-like Domain"/>
    <property type="match status" value="1"/>
</dbReference>
<dbReference type="GO" id="GO:0004665">
    <property type="term" value="F:prephenate dehydrogenase (NADP+) activity"/>
    <property type="evidence" value="ECO:0007669"/>
    <property type="project" value="InterPro"/>
</dbReference>
<comment type="pathway">
    <text evidence="1">Amino-acid biosynthesis; L-tyrosine biosynthesis; (4-hydroxyphenyl)pyruvate from prephenate (NAD(+) route): step 1/1.</text>
</comment>
<keyword evidence="4" id="KW-0827">Tyrosine biosynthesis</keyword>
<dbReference type="PANTHER" id="PTHR21363:SF0">
    <property type="entry name" value="PREPHENATE DEHYDROGENASE [NADP(+)]"/>
    <property type="match status" value="1"/>
</dbReference>
<accession>A0A1S7LNS3</accession>
<dbReference type="InterPro" id="IPR046826">
    <property type="entry name" value="PDH_N"/>
</dbReference>
<dbReference type="PROSITE" id="PS51176">
    <property type="entry name" value="PDH_ADH"/>
    <property type="match status" value="1"/>
</dbReference>
<dbReference type="InterPro" id="IPR008927">
    <property type="entry name" value="6-PGluconate_DH-like_C_sf"/>
</dbReference>
<evidence type="ECO:0000259" key="10">
    <source>
        <dbReference type="PROSITE" id="PS51176"/>
    </source>
</evidence>
<feature type="domain" description="Prephenate/arogenate dehydrogenase" evidence="10">
    <location>
        <begin position="6"/>
        <end position="295"/>
    </location>
</feature>
<dbReference type="Pfam" id="PF20463">
    <property type="entry name" value="PDH_C"/>
    <property type="match status" value="1"/>
</dbReference>
<organism evidence="11">
    <name type="scientific">Magnetococcus massalia (strain MO-1)</name>
    <dbReference type="NCBI Taxonomy" id="451514"/>
    <lineage>
        <taxon>Bacteria</taxon>
        <taxon>Pseudomonadati</taxon>
        <taxon>Pseudomonadota</taxon>
        <taxon>Magnetococcia</taxon>
        <taxon>Magnetococcales</taxon>
        <taxon>Magnetococcaceae</taxon>
        <taxon>Magnetococcus</taxon>
    </lineage>
</organism>
<evidence type="ECO:0000256" key="7">
    <source>
        <dbReference type="ARBA" id="ARBA00023027"/>
    </source>
</evidence>
<keyword evidence="5" id="KW-0028">Amino-acid biosynthesis</keyword>
<dbReference type="FunFam" id="3.40.50.720:FF:000208">
    <property type="entry name" value="Prephenate dehydrogenase"/>
    <property type="match status" value="1"/>
</dbReference>
<evidence type="ECO:0000256" key="3">
    <source>
        <dbReference type="ARBA" id="ARBA00012068"/>
    </source>
</evidence>
<dbReference type="InterPro" id="IPR003099">
    <property type="entry name" value="Prephen_DH"/>
</dbReference>
<evidence type="ECO:0000256" key="8">
    <source>
        <dbReference type="ARBA" id="ARBA00023141"/>
    </source>
</evidence>
<keyword evidence="7" id="KW-0520">NAD</keyword>
<evidence type="ECO:0000256" key="9">
    <source>
        <dbReference type="ARBA" id="ARBA00049260"/>
    </source>
</evidence>
<dbReference type="SUPFAM" id="SSF48179">
    <property type="entry name" value="6-phosphogluconate dehydrogenase C-terminal domain-like"/>
    <property type="match status" value="1"/>
</dbReference>
<dbReference type="FunFam" id="1.10.3660.10:FF:000003">
    <property type="entry name" value="Prephenate dehydrogenase"/>
    <property type="match status" value="1"/>
</dbReference>
<dbReference type="AlphaFoldDB" id="A0A1S7LNS3"/>